<organism evidence="1 2">
    <name type="scientific">Filimonas lacunae</name>
    <dbReference type="NCBI Taxonomy" id="477680"/>
    <lineage>
        <taxon>Bacteria</taxon>
        <taxon>Pseudomonadati</taxon>
        <taxon>Bacteroidota</taxon>
        <taxon>Chitinophagia</taxon>
        <taxon>Chitinophagales</taxon>
        <taxon>Chitinophagaceae</taxon>
        <taxon>Filimonas</taxon>
    </lineage>
</organism>
<gene>
    <name evidence="1" type="ORF">SAMN05421788_109220</name>
</gene>
<dbReference type="Proteomes" id="UP000186917">
    <property type="component" value="Unassembled WGS sequence"/>
</dbReference>
<dbReference type="STRING" id="477680.SAMN05421788_109220"/>
<reference evidence="2" key="1">
    <citation type="submission" date="2017-01" db="EMBL/GenBank/DDBJ databases">
        <authorList>
            <person name="Varghese N."/>
            <person name="Submissions S."/>
        </authorList>
    </citation>
    <scope>NUCLEOTIDE SEQUENCE [LARGE SCALE GENOMIC DNA]</scope>
    <source>
        <strain evidence="2">DSM 21054</strain>
    </source>
</reference>
<dbReference type="KEGG" id="fln:FLA_3450"/>
<sequence length="133" mass="15547">MTGDTHALQPYFTDIEYQLDQILQSEVFMHNKVLSSFLAFIVTETLAGRENEIKEYTIAVKGLKHNKAISPQSPPHVRIYAGRLRKLLDRYYHTHRQTDRVHIHMPIGRYTPLFTYIKNNNHLYHPPASTTTQ</sequence>
<dbReference type="EMBL" id="FTOR01000009">
    <property type="protein sequence ID" value="SIT30422.1"/>
    <property type="molecule type" value="Genomic_DNA"/>
</dbReference>
<evidence type="ECO:0000313" key="2">
    <source>
        <dbReference type="Proteomes" id="UP000186917"/>
    </source>
</evidence>
<dbReference type="AlphaFoldDB" id="A0A173MIJ7"/>
<proteinExistence type="predicted"/>
<protein>
    <submittedName>
        <fullName evidence="1">Uncharacterized protein</fullName>
    </submittedName>
</protein>
<evidence type="ECO:0000313" key="1">
    <source>
        <dbReference type="EMBL" id="SIT30422.1"/>
    </source>
</evidence>
<accession>A0A173MIJ7</accession>
<keyword evidence="2" id="KW-1185">Reference proteome</keyword>
<name>A0A173MIJ7_9BACT</name>